<comment type="caution">
    <text evidence="2">The sequence shown here is derived from an EMBL/GenBank/DDBJ whole genome shotgun (WGS) entry which is preliminary data.</text>
</comment>
<proteinExistence type="predicted"/>
<feature type="compositionally biased region" description="Basic and acidic residues" evidence="1">
    <location>
        <begin position="40"/>
        <end position="49"/>
    </location>
</feature>
<dbReference type="AlphaFoldDB" id="A0A8J6P1Q3"/>
<gene>
    <name evidence="2" type="ORF">H8D96_06315</name>
</gene>
<feature type="region of interest" description="Disordered" evidence="1">
    <location>
        <begin position="40"/>
        <end position="59"/>
    </location>
</feature>
<name>A0A8J6P1Q3_9BACT</name>
<dbReference type="Proteomes" id="UP000605201">
    <property type="component" value="Unassembled WGS sequence"/>
</dbReference>
<sequence>MALKQIGALWRKESKKGKYLSGVLDLGALGEVRVAVFQNDKDNPDDKAPDATICRFEDE</sequence>
<reference evidence="2 3" key="1">
    <citation type="submission" date="2020-08" db="EMBL/GenBank/DDBJ databases">
        <title>Bridging the membrane lipid divide: bacteria of the FCB group superphylum have the potential to synthesize archaeal ether lipids.</title>
        <authorList>
            <person name="Villanueva L."/>
            <person name="Von Meijenfeldt F.A.B."/>
            <person name="Westbye A.B."/>
            <person name="Yadav S."/>
            <person name="Hopmans E.C."/>
            <person name="Dutilh B.E."/>
            <person name="Sinninghe Damste J.S."/>
        </authorList>
    </citation>
    <scope>NUCLEOTIDE SEQUENCE [LARGE SCALE GENOMIC DNA]</scope>
    <source>
        <strain evidence="2">NIOZ-UU17</strain>
    </source>
</reference>
<organism evidence="2 3">
    <name type="scientific">Candidatus Desulfatibia vada</name>
    <dbReference type="NCBI Taxonomy" id="2841696"/>
    <lineage>
        <taxon>Bacteria</taxon>
        <taxon>Pseudomonadati</taxon>
        <taxon>Thermodesulfobacteriota</taxon>
        <taxon>Desulfobacteria</taxon>
        <taxon>Desulfobacterales</taxon>
        <taxon>Desulfobacterales incertae sedis</taxon>
        <taxon>Candidatus Desulfatibia</taxon>
    </lineage>
</organism>
<protein>
    <recommendedName>
        <fullName evidence="4">DUF736 family protein</fullName>
    </recommendedName>
</protein>
<accession>A0A8J6P1Q3</accession>
<evidence type="ECO:0008006" key="4">
    <source>
        <dbReference type="Google" id="ProtNLM"/>
    </source>
</evidence>
<evidence type="ECO:0000256" key="1">
    <source>
        <dbReference type="SAM" id="MobiDB-lite"/>
    </source>
</evidence>
<evidence type="ECO:0000313" key="2">
    <source>
        <dbReference type="EMBL" id="MBC8431517.1"/>
    </source>
</evidence>
<dbReference type="EMBL" id="JACNIG010000152">
    <property type="protein sequence ID" value="MBC8431517.1"/>
    <property type="molecule type" value="Genomic_DNA"/>
</dbReference>
<evidence type="ECO:0000313" key="3">
    <source>
        <dbReference type="Proteomes" id="UP000605201"/>
    </source>
</evidence>